<sequence length="269" mass="30758">MSEEKKPWWHDERRNAWLLAGALSLVLLGLLRWFTLPTPRYFWPKAAEDWSAWGQCVGAVGTVLAVVYAARTLQSTSDAQIQEQRDRRLEMDFLEAKEAEDAVKLRPDTAGFPRESDEWGHSEDVTGARIFVQNFSEHPFHEVQVFIPENSFQKGLPLTNIEFWEADLELDEETGRRPGRWSVIDSPGPPLPGTNLFTLGTVLPGKCRSVSFDFSGYESMLNWDHNVFPGDDGFSRDIMLIVAFVDRNGKTWQRTSRDGGQITRLRREL</sequence>
<organism evidence="2">
    <name type="scientific">Arthrobacter sp. J3.37</name>
    <dbReference type="NCBI Taxonomy" id="347208"/>
    <lineage>
        <taxon>Bacteria</taxon>
        <taxon>Bacillati</taxon>
        <taxon>Actinomycetota</taxon>
        <taxon>Actinomycetes</taxon>
        <taxon>Micrococcales</taxon>
        <taxon>Micrococcaceae</taxon>
        <taxon>Arthrobacter</taxon>
    </lineage>
</organism>
<protein>
    <submittedName>
        <fullName evidence="2">Uncharacterized protein</fullName>
    </submittedName>
</protein>
<accession>I3W0U8</accession>
<keyword evidence="2" id="KW-0614">Plasmid</keyword>
<feature type="transmembrane region" description="Helical" evidence="1">
    <location>
        <begin position="16"/>
        <end position="35"/>
    </location>
</feature>
<name>I3W0U8_9MICC</name>
<evidence type="ECO:0000256" key="1">
    <source>
        <dbReference type="SAM" id="Phobius"/>
    </source>
</evidence>
<proteinExistence type="predicted"/>
<dbReference type="AlphaFoldDB" id="I3W0U8"/>
<dbReference type="EMBL" id="JQ418527">
    <property type="protein sequence ID" value="AFK89225.1"/>
    <property type="molecule type" value="Genomic_DNA"/>
</dbReference>
<keyword evidence="1" id="KW-0812">Transmembrane</keyword>
<geneLocation type="plasmid" evidence="2">
    <name>pJ337-114</name>
</geneLocation>
<feature type="transmembrane region" description="Helical" evidence="1">
    <location>
        <begin position="50"/>
        <end position="70"/>
    </location>
</feature>
<keyword evidence="1" id="KW-1133">Transmembrane helix</keyword>
<evidence type="ECO:0000313" key="2">
    <source>
        <dbReference type="EMBL" id="AFK89225.1"/>
    </source>
</evidence>
<keyword evidence="1" id="KW-0472">Membrane</keyword>
<reference evidence="2" key="1">
    <citation type="submission" date="2012-01" db="EMBL/GenBank/DDBJ databases">
        <authorList>
            <person name="Summers A.O."/>
            <person name="Wireman J."/>
            <person name="Sale K."/>
        </authorList>
    </citation>
    <scope>NUCLEOTIDE SEQUENCE</scope>
    <source>
        <strain evidence="2">J3-37</strain>
        <plasmid evidence="2">pJ337-114</plasmid>
    </source>
</reference>